<feature type="transmembrane region" description="Helical" evidence="2">
    <location>
        <begin position="213"/>
        <end position="232"/>
    </location>
</feature>
<keyword evidence="2" id="KW-1133">Transmembrane helix</keyword>
<dbReference type="PANTHER" id="PTHR45856">
    <property type="entry name" value="ALPHA/BETA-HYDROLASES SUPERFAMILY PROTEIN"/>
    <property type="match status" value="1"/>
</dbReference>
<dbReference type="InterPro" id="IPR002921">
    <property type="entry name" value="Fungal_lipase-type"/>
</dbReference>
<protein>
    <recommendedName>
        <fullName evidence="3">Fungal lipase-type domain-containing protein</fullName>
    </recommendedName>
</protein>
<name>A0ABR2YCH0_9CHLO</name>
<dbReference type="InterPro" id="IPR051218">
    <property type="entry name" value="Sec_MonoDiacylglyc_Lipase"/>
</dbReference>
<feature type="region of interest" description="Disordered" evidence="1">
    <location>
        <begin position="1082"/>
        <end position="1220"/>
    </location>
</feature>
<feature type="region of interest" description="Disordered" evidence="1">
    <location>
        <begin position="1035"/>
        <end position="1055"/>
    </location>
</feature>
<evidence type="ECO:0000259" key="3">
    <source>
        <dbReference type="Pfam" id="PF01764"/>
    </source>
</evidence>
<organism evidence="4 5">
    <name type="scientific">Coccomyxa subellipsoidea</name>
    <dbReference type="NCBI Taxonomy" id="248742"/>
    <lineage>
        <taxon>Eukaryota</taxon>
        <taxon>Viridiplantae</taxon>
        <taxon>Chlorophyta</taxon>
        <taxon>core chlorophytes</taxon>
        <taxon>Trebouxiophyceae</taxon>
        <taxon>Trebouxiophyceae incertae sedis</taxon>
        <taxon>Coccomyxaceae</taxon>
        <taxon>Coccomyxa</taxon>
    </lineage>
</organism>
<dbReference type="PANTHER" id="PTHR45856:SF24">
    <property type="entry name" value="FUNGAL LIPASE-LIKE DOMAIN-CONTAINING PROTEIN"/>
    <property type="match status" value="1"/>
</dbReference>
<feature type="compositionally biased region" description="Low complexity" evidence="1">
    <location>
        <begin position="987"/>
        <end position="996"/>
    </location>
</feature>
<evidence type="ECO:0000313" key="4">
    <source>
        <dbReference type="EMBL" id="KAK9902222.1"/>
    </source>
</evidence>
<reference evidence="4 5" key="1">
    <citation type="journal article" date="2024" name="Nat. Commun.">
        <title>Phylogenomics reveals the evolutionary origins of lichenization in chlorophyte algae.</title>
        <authorList>
            <person name="Puginier C."/>
            <person name="Libourel C."/>
            <person name="Otte J."/>
            <person name="Skaloud P."/>
            <person name="Haon M."/>
            <person name="Grisel S."/>
            <person name="Petersen M."/>
            <person name="Berrin J.G."/>
            <person name="Delaux P.M."/>
            <person name="Dal Grande F."/>
            <person name="Keller J."/>
        </authorList>
    </citation>
    <scope>NUCLEOTIDE SEQUENCE [LARGE SCALE GENOMIC DNA]</scope>
    <source>
        <strain evidence="4 5">SAG 216-7</strain>
    </source>
</reference>
<feature type="transmembrane region" description="Helical" evidence="2">
    <location>
        <begin position="436"/>
        <end position="462"/>
    </location>
</feature>
<accession>A0ABR2YCH0</accession>
<dbReference type="Pfam" id="PF01764">
    <property type="entry name" value="Lipase_3"/>
    <property type="match status" value="1"/>
</dbReference>
<evidence type="ECO:0000256" key="1">
    <source>
        <dbReference type="SAM" id="MobiDB-lite"/>
    </source>
</evidence>
<gene>
    <name evidence="4" type="ORF">WJX75_008281</name>
</gene>
<feature type="transmembrane region" description="Helical" evidence="2">
    <location>
        <begin position="392"/>
        <end position="416"/>
    </location>
</feature>
<evidence type="ECO:0000256" key="2">
    <source>
        <dbReference type="SAM" id="Phobius"/>
    </source>
</evidence>
<keyword evidence="2" id="KW-0472">Membrane</keyword>
<sequence length="1467" mass="160771">MAKIRDEYASDNEPMQRYTTSPLPGSSPPNLAPWPEHEPQQAASQRAALADDSLRALPPVSEGMPSPSTGPADVSSRQEDDSRSGRVRRINADVSDALLHGKGLGVNGGDTAYREGAFWDVEKGGDSASSAASEDEEVDFMGGFSVNSNFDPNVDVVLRFEFESARQLRVTKAFVLLSLLVGIAAFIILLIISRSVVDDSFLFRSTALEYMNLIAAAVIICLTITVVAHFMYRRIVCRTRKMRWSPRRLTMCRIYFIQGIVLLIQEVTWLAPNAWTLSHDCEWFGKFVAICGIIRWSTLNLMMIIFVITGHNTNPWTDKKGRLLGGRADAIVLDAPQWRTHSPKLILWAIFEIPYILELRDIFSPYYAEKRYITLATDGDCRSWRYSCTPPSFTRIATFSGGVFITVYLLLYVYYLHRGFVLLRSRPYNSFRVGNVLVRLQASRTITAFAVTILTCVFLWFINPTSCASFFFSWQGLFPMQVVVAALVIADCVSFMPGNPHNGDDPILQVWLQQFAWTEVQKVERMAERAAKMHGPAAAEALAAEPMFCFETALKALYWSTLVYRYDETAPDLTSDKPTMGDGPSQPRFTPQAGMGMFGLQQVQLFWERSLDTKVLIGWSERTIVISFRGTASLRNAIADLQAWRVAHPPRRGRWWLASLPMVHSGFHYSWTANGLNRRVIAHVHEIIAASGLKAANIRVLLTGHSLGGALAGLAAHNLVRQCGLTNCQVYTFGAPRPGNSAFKAEYDQLVPDTWHIINDADAVPRVGKFLVLFSRPGQRVIVDYRGDVVVRPSPHEIHIRNGSNPGHHFLASYRRALMGICQAQFTGKALKGGHDAVLQLSRQPELRTFLAACGLPPDTLQRLSAAAAMRRSETARARLLRRTESSAAVPEQGPVLWQRGSTDKSFHGYGAKPSVLLDRVGSRHLPPLSWRRQSASVSAVVSEGARISEEEAELDPSMQQPDNYVETQQLSEARAVEAGTPPETPRPAAADVAAPPETPRLGEMFVRGAVELGSPSTTTAAQGELRNELLDKGLAPFQGTPSRSSPSMRSHASSPMHWLGRRISTAASPMSQPIRARALGSRRSIDPQPCAPPPHAPLRRAVTEASQKLSLAAAEAEQWPEPPLQDWQQTWQQLQRDNIQPEIGFGAENRPAPVALPASPFGGSREQEDERTVAASTAAASGGGRPPRPSSSVASPPPSLPVTPRASISARGSGAFSSPIDIHRPAAVFAPHSASPPRPPMQPRQSTGAVRLGAASRHEDVLRRHSMAYENRPAALPTLSVRTSVVLGHAPPQSLPSTPAASRRPPLLRQRTVGAWMGGAPSEASVGNSAGDSAQPSLLQRATQSLGNRASWRQREIQAVLQELQSEPNLVEASVESASRGTGSMADRRERATISARIENAVVPELGALAARCSRLVGQASLAFRIRTDPNEEMTDMQQALQELEDAKLDLDAPWIEPTKAPESQQ</sequence>
<dbReference type="Proteomes" id="UP001491310">
    <property type="component" value="Unassembled WGS sequence"/>
</dbReference>
<feature type="compositionally biased region" description="Low complexity" evidence="1">
    <location>
        <begin position="1113"/>
        <end position="1136"/>
    </location>
</feature>
<dbReference type="EMBL" id="JALJOT010000016">
    <property type="protein sequence ID" value="KAK9902222.1"/>
    <property type="molecule type" value="Genomic_DNA"/>
</dbReference>
<feature type="region of interest" description="Disordered" evidence="1">
    <location>
        <begin position="975"/>
        <end position="997"/>
    </location>
</feature>
<feature type="transmembrane region" description="Helical" evidence="2">
    <location>
        <begin position="469"/>
        <end position="490"/>
    </location>
</feature>
<feature type="compositionally biased region" description="Low complexity" evidence="1">
    <location>
        <begin position="1043"/>
        <end position="1055"/>
    </location>
</feature>
<feature type="region of interest" description="Disordered" evidence="1">
    <location>
        <begin position="1233"/>
        <end position="1253"/>
    </location>
</feature>
<evidence type="ECO:0000313" key="5">
    <source>
        <dbReference type="Proteomes" id="UP001491310"/>
    </source>
</evidence>
<keyword evidence="2" id="KW-0812">Transmembrane</keyword>
<feature type="domain" description="Fungal lipase-type" evidence="3">
    <location>
        <begin position="625"/>
        <end position="767"/>
    </location>
</feature>
<keyword evidence="5" id="KW-1185">Reference proteome</keyword>
<comment type="caution">
    <text evidence="4">The sequence shown here is derived from an EMBL/GenBank/DDBJ whole genome shotgun (WGS) entry which is preliminary data.</text>
</comment>
<feature type="transmembrane region" description="Helical" evidence="2">
    <location>
        <begin position="283"/>
        <end position="310"/>
    </location>
</feature>
<feature type="transmembrane region" description="Helical" evidence="2">
    <location>
        <begin position="253"/>
        <end position="271"/>
    </location>
</feature>
<proteinExistence type="predicted"/>
<dbReference type="SUPFAM" id="SSF53474">
    <property type="entry name" value="alpha/beta-Hydrolases"/>
    <property type="match status" value="1"/>
</dbReference>
<feature type="compositionally biased region" description="Low complexity" evidence="1">
    <location>
        <begin position="46"/>
        <end position="57"/>
    </location>
</feature>
<dbReference type="CDD" id="cd00519">
    <property type="entry name" value="Lipase_3"/>
    <property type="match status" value="1"/>
</dbReference>
<feature type="transmembrane region" description="Helical" evidence="2">
    <location>
        <begin position="173"/>
        <end position="193"/>
    </location>
</feature>
<dbReference type="Gene3D" id="3.40.50.1820">
    <property type="entry name" value="alpha/beta hydrolase"/>
    <property type="match status" value="1"/>
</dbReference>
<feature type="region of interest" description="Disordered" evidence="1">
    <location>
        <begin position="1"/>
        <end position="89"/>
    </location>
</feature>
<dbReference type="InterPro" id="IPR029058">
    <property type="entry name" value="AB_hydrolase_fold"/>
</dbReference>